<evidence type="ECO:0000313" key="2">
    <source>
        <dbReference type="EMBL" id="AIL45335.1"/>
    </source>
</evidence>
<keyword evidence="1" id="KW-0812">Transmembrane</keyword>
<dbReference type="RefSeq" id="WP_024566428.1">
    <property type="nucleotide sequence ID" value="NZ_CP007547.1"/>
</dbReference>
<organism evidence="2 3">
    <name type="scientific">Elizabethkingia anophelis NUHP1</name>
    <dbReference type="NCBI Taxonomy" id="1338011"/>
    <lineage>
        <taxon>Bacteria</taxon>
        <taxon>Pseudomonadati</taxon>
        <taxon>Bacteroidota</taxon>
        <taxon>Flavobacteriia</taxon>
        <taxon>Flavobacteriales</taxon>
        <taxon>Weeksellaceae</taxon>
        <taxon>Elizabethkingia</taxon>
    </lineage>
</organism>
<reference evidence="2" key="2">
    <citation type="journal article" date="2015" name="Genome Biol. Evol.">
        <title>Complete Genome Sequence and Transcriptomic Analysis of the Novel Pathogen Elizabethkingia anophelis in Response to Oxidative Stress.</title>
        <authorList>
            <person name="Li Y."/>
            <person name="Liu Y."/>
            <person name="Chew S.C."/>
            <person name="Tay M."/>
            <person name="Salido M.M."/>
            <person name="Teo J."/>
            <person name="Lauro F.M."/>
            <person name="Givskov M."/>
            <person name="Yang L."/>
        </authorList>
    </citation>
    <scope>NUCLEOTIDE SEQUENCE</scope>
    <source>
        <strain evidence="2">NUHP1</strain>
    </source>
</reference>
<evidence type="ECO:0000313" key="3">
    <source>
        <dbReference type="Proteomes" id="UP000028933"/>
    </source>
</evidence>
<dbReference type="KEGG" id="eao:BD94_1560"/>
<gene>
    <name evidence="2" type="ORF">BD94_1560</name>
</gene>
<sequence>MDNFKIIAIIVFGLMLIAIIYYSVCISIFEKKQKELIKDYEQLLILKDWYEKIPEEANRSYILERVEKRGRQLIDQLNLLNTNFVKIHEDHEKLQQQQQKLHNKLLEEHKLLSEYFENYS</sequence>
<dbReference type="eggNOG" id="ENOG503339D">
    <property type="taxonomic scope" value="Bacteria"/>
</dbReference>
<proteinExistence type="predicted"/>
<protein>
    <submittedName>
        <fullName evidence="2">Uncharacterized protein</fullName>
    </submittedName>
</protein>
<name>A0A077EIG2_9FLAO</name>
<feature type="transmembrane region" description="Helical" evidence="1">
    <location>
        <begin position="6"/>
        <end position="29"/>
    </location>
</feature>
<dbReference type="HOGENOM" id="CLU_2045987_0_0_10"/>
<evidence type="ECO:0000256" key="1">
    <source>
        <dbReference type="SAM" id="Phobius"/>
    </source>
</evidence>
<dbReference type="Proteomes" id="UP000028933">
    <property type="component" value="Chromosome"/>
</dbReference>
<accession>A0A077EIG2</accession>
<reference evidence="2" key="1">
    <citation type="journal article" date="2013" name="Lancet">
        <title>First case of E anophelis outbreak in an intensive-care unit.</title>
        <authorList>
            <person name="Teo J."/>
            <person name="Tan S.Y."/>
            <person name="Tay M."/>
            <person name="Ding Y."/>
            <person name="Kjelleberg S."/>
            <person name="Givskov M."/>
            <person name="Lin R.T."/>
            <person name="Yang L."/>
        </authorList>
    </citation>
    <scope>NUCLEOTIDE SEQUENCE [LARGE SCALE GENOMIC DNA]</scope>
    <source>
        <strain evidence="2">NUHP1</strain>
    </source>
</reference>
<keyword evidence="1" id="KW-0472">Membrane</keyword>
<dbReference type="AlphaFoldDB" id="A0A077EIG2"/>
<dbReference type="EMBL" id="CP007547">
    <property type="protein sequence ID" value="AIL45335.1"/>
    <property type="molecule type" value="Genomic_DNA"/>
</dbReference>
<keyword evidence="1" id="KW-1133">Transmembrane helix</keyword>
<dbReference type="STRING" id="1338011.BD94_1560"/>